<dbReference type="GO" id="GO:0030170">
    <property type="term" value="F:pyridoxal phosphate binding"/>
    <property type="evidence" value="ECO:0007669"/>
    <property type="project" value="InterPro"/>
</dbReference>
<organism evidence="8 9">
    <name type="scientific">Hornefia butyriciproducens</name>
    <dbReference type="NCBI Taxonomy" id="2652293"/>
    <lineage>
        <taxon>Bacteria</taxon>
        <taxon>Bacillati</taxon>
        <taxon>Bacillota</taxon>
        <taxon>Clostridia</taxon>
        <taxon>Peptostreptococcales</taxon>
        <taxon>Anaerovoracaceae</taxon>
        <taxon>Hornefia</taxon>
    </lineage>
</organism>
<keyword evidence="6" id="KW-1133">Transmembrane helix</keyword>
<keyword evidence="4" id="KW-0238">DNA-binding</keyword>
<proteinExistence type="inferred from homology"/>
<dbReference type="Proteomes" id="UP000474676">
    <property type="component" value="Unassembled WGS sequence"/>
</dbReference>
<keyword evidence="9" id="KW-1185">Reference proteome</keyword>
<evidence type="ECO:0000256" key="2">
    <source>
        <dbReference type="ARBA" id="ARBA00022898"/>
    </source>
</evidence>
<dbReference type="EMBL" id="VUMZ01000008">
    <property type="protein sequence ID" value="MST52353.1"/>
    <property type="molecule type" value="Genomic_DNA"/>
</dbReference>
<dbReference type="Gene3D" id="3.40.640.10">
    <property type="entry name" value="Type I PLP-dependent aspartate aminotransferase-like (Major domain)"/>
    <property type="match status" value="1"/>
</dbReference>
<dbReference type="CDD" id="cd00609">
    <property type="entry name" value="AAT_like"/>
    <property type="match status" value="1"/>
</dbReference>
<evidence type="ECO:0000256" key="6">
    <source>
        <dbReference type="SAM" id="Phobius"/>
    </source>
</evidence>
<dbReference type="PRINTS" id="PR00035">
    <property type="entry name" value="HTHGNTR"/>
</dbReference>
<dbReference type="RefSeq" id="WP_154574753.1">
    <property type="nucleotide sequence ID" value="NZ_VUMZ01000008.1"/>
</dbReference>
<dbReference type="InterPro" id="IPR036390">
    <property type="entry name" value="WH_DNA-bd_sf"/>
</dbReference>
<evidence type="ECO:0000256" key="5">
    <source>
        <dbReference type="ARBA" id="ARBA00023163"/>
    </source>
</evidence>
<dbReference type="InterPro" id="IPR036388">
    <property type="entry name" value="WH-like_DNA-bd_sf"/>
</dbReference>
<comment type="caution">
    <text evidence="8">The sequence shown here is derived from an EMBL/GenBank/DDBJ whole genome shotgun (WGS) entry which is preliminary data.</text>
</comment>
<evidence type="ECO:0000259" key="7">
    <source>
        <dbReference type="PROSITE" id="PS50949"/>
    </source>
</evidence>
<dbReference type="InterPro" id="IPR051446">
    <property type="entry name" value="HTH_trans_reg/aminotransferase"/>
</dbReference>
<feature type="transmembrane region" description="Helical" evidence="6">
    <location>
        <begin position="321"/>
        <end position="339"/>
    </location>
</feature>
<evidence type="ECO:0000313" key="9">
    <source>
        <dbReference type="Proteomes" id="UP000474676"/>
    </source>
</evidence>
<gene>
    <name evidence="8" type="ORF">FYJ64_08535</name>
</gene>
<keyword evidence="8" id="KW-0808">Transferase</keyword>
<dbReference type="InterPro" id="IPR004839">
    <property type="entry name" value="Aminotransferase_I/II_large"/>
</dbReference>
<dbReference type="Pfam" id="PF00155">
    <property type="entry name" value="Aminotran_1_2"/>
    <property type="match status" value="1"/>
</dbReference>
<dbReference type="SUPFAM" id="SSF53383">
    <property type="entry name" value="PLP-dependent transferases"/>
    <property type="match status" value="1"/>
</dbReference>
<dbReference type="Gene3D" id="3.90.1150.10">
    <property type="entry name" value="Aspartate Aminotransferase, domain 1"/>
    <property type="match status" value="1"/>
</dbReference>
<dbReference type="InterPro" id="IPR000524">
    <property type="entry name" value="Tscrpt_reg_HTH_GntR"/>
</dbReference>
<protein>
    <submittedName>
        <fullName evidence="8">PLP-dependent aminotransferase family protein</fullName>
    </submittedName>
</protein>
<dbReference type="Pfam" id="PF00392">
    <property type="entry name" value="GntR"/>
    <property type="match status" value="1"/>
</dbReference>
<keyword evidence="6" id="KW-0472">Membrane</keyword>
<dbReference type="SMART" id="SM00345">
    <property type="entry name" value="HTH_GNTR"/>
    <property type="match status" value="1"/>
</dbReference>
<keyword evidence="5" id="KW-0804">Transcription</keyword>
<name>A0A6L5Y6Z2_9FIRM</name>
<keyword evidence="2" id="KW-0663">Pyridoxal phosphate</keyword>
<evidence type="ECO:0000256" key="4">
    <source>
        <dbReference type="ARBA" id="ARBA00023125"/>
    </source>
</evidence>
<evidence type="ECO:0000313" key="8">
    <source>
        <dbReference type="EMBL" id="MST52353.1"/>
    </source>
</evidence>
<keyword evidence="6" id="KW-0812">Transmembrane</keyword>
<keyword evidence="3" id="KW-0805">Transcription regulation</keyword>
<dbReference type="InterPro" id="IPR015421">
    <property type="entry name" value="PyrdxlP-dep_Trfase_major"/>
</dbReference>
<dbReference type="PROSITE" id="PS50949">
    <property type="entry name" value="HTH_GNTR"/>
    <property type="match status" value="1"/>
</dbReference>
<dbReference type="PANTHER" id="PTHR46577">
    <property type="entry name" value="HTH-TYPE TRANSCRIPTIONAL REGULATORY PROTEIN GABR"/>
    <property type="match status" value="1"/>
</dbReference>
<dbReference type="InterPro" id="IPR015424">
    <property type="entry name" value="PyrdxlP-dep_Trfase"/>
</dbReference>
<dbReference type="InterPro" id="IPR015422">
    <property type="entry name" value="PyrdxlP-dep_Trfase_small"/>
</dbReference>
<dbReference type="SUPFAM" id="SSF46785">
    <property type="entry name" value="Winged helix' DNA-binding domain"/>
    <property type="match status" value="1"/>
</dbReference>
<dbReference type="GO" id="GO:0003700">
    <property type="term" value="F:DNA-binding transcription factor activity"/>
    <property type="evidence" value="ECO:0007669"/>
    <property type="project" value="InterPro"/>
</dbReference>
<accession>A0A6L5Y6Z2</accession>
<evidence type="ECO:0000256" key="3">
    <source>
        <dbReference type="ARBA" id="ARBA00023015"/>
    </source>
</evidence>
<dbReference type="PANTHER" id="PTHR46577:SF2">
    <property type="entry name" value="TRANSCRIPTIONAL REGULATORY PROTEIN"/>
    <property type="match status" value="1"/>
</dbReference>
<sequence length="494" mass="56530">MRIEINKKRKIPLYLQIESQLKRMILAGNIPDGAVLPSERKLAAQLGVHRNTVIRAYADLKDMGLVRSDRGKGYAVCYSLPEDRPLTAEEQRSVNWSHVIKDEYLDMEELYDDIFQRFSTGKGISLSAGMPPFVYPEEEIADDIVAIMNESQLLPAYLATYQGDGELLRRLQDYVRTKGIEAGLRQIQVLKETNQALDYIITAMTEPGDCVFIEEPCSPDVYRMIALSGCDFFTVPVDLDGMVVEQLEPLIATKKPKFIYVNSSYQDPTGNILSLERRRKLLELSNRYRIPIVEDDAGSEMYFEDRPTPPIKSMDHCNNVIYIYSFSLTFVPGMTLAFVVADEKLVRALSYLVSIHIVSIGWITQKLLARNLENGTYQRKCREIADHSRRNRDIMCAMLDRLSDIGVRYVKPRGGVYIWVKLPPGLSGRRVAEEASRFDVAVVPGEVFYPTRKDGKEFIRLNYSYESVEWLTEGMNRLVRVIKKTYKEISEEKP</sequence>
<dbReference type="Gene3D" id="1.10.10.10">
    <property type="entry name" value="Winged helix-like DNA-binding domain superfamily/Winged helix DNA-binding domain"/>
    <property type="match status" value="1"/>
</dbReference>
<reference evidence="8 9" key="1">
    <citation type="submission" date="2019-08" db="EMBL/GenBank/DDBJ databases">
        <title>In-depth cultivation of the pig gut microbiome towards novel bacterial diversity and tailored functional studies.</title>
        <authorList>
            <person name="Wylensek D."/>
            <person name="Hitch T.C.A."/>
            <person name="Clavel T."/>
        </authorList>
    </citation>
    <scope>NUCLEOTIDE SEQUENCE [LARGE SCALE GENOMIC DNA]</scope>
    <source>
        <strain evidence="8 9">WCA-MUC-591-APC-3H</strain>
    </source>
</reference>
<feature type="domain" description="HTH gntR-type" evidence="7">
    <location>
        <begin position="11"/>
        <end position="79"/>
    </location>
</feature>
<dbReference type="CDD" id="cd07377">
    <property type="entry name" value="WHTH_GntR"/>
    <property type="match status" value="1"/>
</dbReference>
<dbReference type="GO" id="GO:0008483">
    <property type="term" value="F:transaminase activity"/>
    <property type="evidence" value="ECO:0007669"/>
    <property type="project" value="UniProtKB-KW"/>
</dbReference>
<comment type="similarity">
    <text evidence="1">In the C-terminal section; belongs to the class-I pyridoxal-phosphate-dependent aminotransferase family.</text>
</comment>
<dbReference type="GeneID" id="303115373"/>
<dbReference type="GO" id="GO:0003677">
    <property type="term" value="F:DNA binding"/>
    <property type="evidence" value="ECO:0007669"/>
    <property type="project" value="UniProtKB-KW"/>
</dbReference>
<dbReference type="AlphaFoldDB" id="A0A6L5Y6Z2"/>
<evidence type="ECO:0000256" key="1">
    <source>
        <dbReference type="ARBA" id="ARBA00005384"/>
    </source>
</evidence>
<keyword evidence="8" id="KW-0032">Aminotransferase</keyword>